<keyword evidence="3" id="KW-1185">Reference proteome</keyword>
<sequence length="135" mass="13960">MSLFDVRTVLRVFLAAAVGAALAACSAQGEQPPADTVAVQSPAPVLGDYDDRIQLVEGSPHTLAAEDGGSVVLEVTGHDEAEPSVVVRVAPEDGEAEEWTVTLGDLIDVAGATWRVSELGFSDSMPGSVTLTRAE</sequence>
<proteinExistence type="predicted"/>
<keyword evidence="1" id="KW-0732">Signal</keyword>
<accession>A0ABY4L135</accession>
<gene>
    <name evidence="2" type="ORF">FOF52_10770</name>
</gene>
<feature type="chain" id="PRO_5045464739" description="Lipoprotein" evidence="1">
    <location>
        <begin position="24"/>
        <end position="135"/>
    </location>
</feature>
<dbReference type="Pfam" id="PF19944">
    <property type="entry name" value="DUF6406"/>
    <property type="match status" value="1"/>
</dbReference>
<dbReference type="InterPro" id="IPR045642">
    <property type="entry name" value="DUF6406"/>
</dbReference>
<organism evidence="2 3">
    <name type="scientific">Thermobifida alba</name>
    <name type="common">Thermomonospora alba</name>
    <dbReference type="NCBI Taxonomy" id="53522"/>
    <lineage>
        <taxon>Bacteria</taxon>
        <taxon>Bacillati</taxon>
        <taxon>Actinomycetota</taxon>
        <taxon>Actinomycetes</taxon>
        <taxon>Streptosporangiales</taxon>
        <taxon>Nocardiopsidaceae</taxon>
        <taxon>Thermobifida</taxon>
    </lineage>
</organism>
<dbReference type="Proteomes" id="UP000832041">
    <property type="component" value="Chromosome"/>
</dbReference>
<feature type="signal peptide" evidence="1">
    <location>
        <begin position="1"/>
        <end position="23"/>
    </location>
</feature>
<dbReference type="PROSITE" id="PS51257">
    <property type="entry name" value="PROKAR_LIPOPROTEIN"/>
    <property type="match status" value="1"/>
</dbReference>
<dbReference type="RefSeq" id="WP_248593690.1">
    <property type="nucleotide sequence ID" value="NZ_BAABEB010000002.1"/>
</dbReference>
<reference evidence="2 3" key="1">
    <citation type="submission" date="2020-04" db="EMBL/GenBank/DDBJ databases">
        <title>Thermobifida alba genome sequencing and assembly.</title>
        <authorList>
            <person name="Luzics S."/>
            <person name="Horvath B."/>
            <person name="Nagy I."/>
            <person name="Toth A."/>
            <person name="Nagy I."/>
            <person name="Kukolya J."/>
        </authorList>
    </citation>
    <scope>NUCLEOTIDE SEQUENCE [LARGE SCALE GENOMIC DNA]</scope>
    <source>
        <strain evidence="2 3">DSM 43795</strain>
    </source>
</reference>
<evidence type="ECO:0000256" key="1">
    <source>
        <dbReference type="SAM" id="SignalP"/>
    </source>
</evidence>
<evidence type="ECO:0000313" key="3">
    <source>
        <dbReference type="Proteomes" id="UP000832041"/>
    </source>
</evidence>
<dbReference type="EMBL" id="CP051627">
    <property type="protein sequence ID" value="UPT21382.1"/>
    <property type="molecule type" value="Genomic_DNA"/>
</dbReference>
<evidence type="ECO:0000313" key="2">
    <source>
        <dbReference type="EMBL" id="UPT21382.1"/>
    </source>
</evidence>
<evidence type="ECO:0008006" key="4">
    <source>
        <dbReference type="Google" id="ProtNLM"/>
    </source>
</evidence>
<protein>
    <recommendedName>
        <fullName evidence="4">Lipoprotein</fullName>
    </recommendedName>
</protein>
<name>A0ABY4L135_THEAE</name>